<sequence length="239" mass="27491">MKYKENLEDYLSTYIEDPFAAENKRMLNAYVDRCVKYSSNKEKYLELGIGHGVVLNKLSENFEHTLVIEGAPSLVKEYSDAHPNVSVYETMFEEYEPLEKFNNIGMGFILEHVDDPAQVLTQFRTFLSKQGSIFVGVPSASSLHRMLANRAGLLDDIRMMSETDFKFGHKRFFTFEDWIALFSSLNFNIVRSEGLSLKPFSTSQLESLNLKREVLLALDDIACKYPEMANSLFFELKNE</sequence>
<proteinExistence type="predicted"/>
<dbReference type="InterPro" id="IPR029063">
    <property type="entry name" value="SAM-dependent_MTases_sf"/>
</dbReference>
<keyword evidence="2" id="KW-1185">Reference proteome</keyword>
<name>A0A502L4Y3_9GAMM</name>
<dbReference type="Proteomes" id="UP000315303">
    <property type="component" value="Unassembled WGS sequence"/>
</dbReference>
<evidence type="ECO:0000313" key="1">
    <source>
        <dbReference type="EMBL" id="TPH17053.1"/>
    </source>
</evidence>
<organism evidence="1 2">
    <name type="scientific">Litorilituus lipolyticus</name>
    <dbReference type="NCBI Taxonomy" id="2491017"/>
    <lineage>
        <taxon>Bacteria</taxon>
        <taxon>Pseudomonadati</taxon>
        <taxon>Pseudomonadota</taxon>
        <taxon>Gammaproteobacteria</taxon>
        <taxon>Alteromonadales</taxon>
        <taxon>Colwelliaceae</taxon>
        <taxon>Litorilituus</taxon>
    </lineage>
</organism>
<dbReference type="EMBL" id="SAWY01000009">
    <property type="protein sequence ID" value="TPH17053.1"/>
    <property type="molecule type" value="Genomic_DNA"/>
</dbReference>
<dbReference type="RefSeq" id="WP_140602334.1">
    <property type="nucleotide sequence ID" value="NZ_SAWY01000009.1"/>
</dbReference>
<comment type="caution">
    <text evidence="1">The sequence shown here is derived from an EMBL/GenBank/DDBJ whole genome shotgun (WGS) entry which is preliminary data.</text>
</comment>
<reference evidence="1 2" key="1">
    <citation type="submission" date="2019-01" db="EMBL/GenBank/DDBJ databases">
        <title>Litorilituus lipolytica sp. nov., isolated from intertidal sand of the Yellow Sea in China.</title>
        <authorList>
            <person name="Liu A."/>
        </authorList>
    </citation>
    <scope>NUCLEOTIDE SEQUENCE [LARGE SCALE GENOMIC DNA]</scope>
    <source>
        <strain evidence="1 2">RZ04</strain>
    </source>
</reference>
<dbReference type="Gene3D" id="3.40.50.150">
    <property type="entry name" value="Vaccinia Virus protein VP39"/>
    <property type="match status" value="1"/>
</dbReference>
<dbReference type="Pfam" id="PF13489">
    <property type="entry name" value="Methyltransf_23"/>
    <property type="match status" value="1"/>
</dbReference>
<dbReference type="GO" id="GO:0008168">
    <property type="term" value="F:methyltransferase activity"/>
    <property type="evidence" value="ECO:0007669"/>
    <property type="project" value="UniProtKB-KW"/>
</dbReference>
<dbReference type="AlphaFoldDB" id="A0A502L4Y3"/>
<protein>
    <submittedName>
        <fullName evidence="1">Class I SAM-dependent methyltransferase</fullName>
    </submittedName>
</protein>
<keyword evidence="1" id="KW-0808">Transferase</keyword>
<dbReference type="OrthoDB" id="8564939at2"/>
<dbReference type="GO" id="GO:0032259">
    <property type="term" value="P:methylation"/>
    <property type="evidence" value="ECO:0007669"/>
    <property type="project" value="UniProtKB-KW"/>
</dbReference>
<accession>A0A502L4Y3</accession>
<keyword evidence="1" id="KW-0489">Methyltransferase</keyword>
<evidence type="ECO:0000313" key="2">
    <source>
        <dbReference type="Proteomes" id="UP000315303"/>
    </source>
</evidence>
<gene>
    <name evidence="1" type="ORF">EPA86_05055</name>
</gene>
<dbReference type="SUPFAM" id="SSF53335">
    <property type="entry name" value="S-adenosyl-L-methionine-dependent methyltransferases"/>
    <property type="match status" value="1"/>
</dbReference>